<dbReference type="Proteomes" id="UP000266673">
    <property type="component" value="Unassembled WGS sequence"/>
</dbReference>
<name>A0A397V924_9GLOM</name>
<dbReference type="InterPro" id="IPR011990">
    <property type="entry name" value="TPR-like_helical_dom_sf"/>
</dbReference>
<keyword evidence="3" id="KW-1185">Reference proteome</keyword>
<evidence type="ECO:0000313" key="2">
    <source>
        <dbReference type="EMBL" id="RIB17827.1"/>
    </source>
</evidence>
<protein>
    <submittedName>
        <fullName evidence="2">Uncharacterized protein</fullName>
    </submittedName>
</protein>
<dbReference type="OrthoDB" id="2116580at2759"/>
<gene>
    <name evidence="2" type="ORF">C2G38_2186233</name>
</gene>
<evidence type="ECO:0000313" key="3">
    <source>
        <dbReference type="Proteomes" id="UP000266673"/>
    </source>
</evidence>
<reference evidence="2 3" key="1">
    <citation type="submission" date="2018-06" db="EMBL/GenBank/DDBJ databases">
        <title>Comparative genomics reveals the genomic features of Rhizophagus irregularis, R. cerebriforme, R. diaphanum and Gigaspora rosea, and their symbiotic lifestyle signature.</title>
        <authorList>
            <person name="Morin E."/>
            <person name="San Clemente H."/>
            <person name="Chen E.C.H."/>
            <person name="De La Providencia I."/>
            <person name="Hainaut M."/>
            <person name="Kuo A."/>
            <person name="Kohler A."/>
            <person name="Murat C."/>
            <person name="Tang N."/>
            <person name="Roy S."/>
            <person name="Loubradou J."/>
            <person name="Henrissat B."/>
            <person name="Grigoriev I.V."/>
            <person name="Corradi N."/>
            <person name="Roux C."/>
            <person name="Martin F.M."/>
        </authorList>
    </citation>
    <scope>NUCLEOTIDE SEQUENCE [LARGE SCALE GENOMIC DNA]</scope>
    <source>
        <strain evidence="2 3">DAOM 194757</strain>
    </source>
</reference>
<dbReference type="AlphaFoldDB" id="A0A397V924"/>
<dbReference type="Gene3D" id="1.25.40.10">
    <property type="entry name" value="Tetratricopeptide repeat domain"/>
    <property type="match status" value="1"/>
</dbReference>
<dbReference type="EMBL" id="QKWP01000579">
    <property type="protein sequence ID" value="RIB17827.1"/>
    <property type="molecule type" value="Genomic_DNA"/>
</dbReference>
<sequence length="102" mass="12298">MRNLEASKKPSSHCWKSSHRKTYRNRKRYEEPLAYLNKPLEINPNNVNVLENHRETYCIMVNRCEESLSDLNKSLKIILNNIEALAYRKSTYLMMNRFEEYL</sequence>
<comment type="caution">
    <text evidence="2">The sequence shown here is derived from an EMBL/GenBank/DDBJ whole genome shotgun (WGS) entry which is preliminary data.</text>
</comment>
<proteinExistence type="predicted"/>
<evidence type="ECO:0000256" key="1">
    <source>
        <dbReference type="SAM" id="MobiDB-lite"/>
    </source>
</evidence>
<accession>A0A397V924</accession>
<organism evidence="2 3">
    <name type="scientific">Gigaspora rosea</name>
    <dbReference type="NCBI Taxonomy" id="44941"/>
    <lineage>
        <taxon>Eukaryota</taxon>
        <taxon>Fungi</taxon>
        <taxon>Fungi incertae sedis</taxon>
        <taxon>Mucoromycota</taxon>
        <taxon>Glomeromycotina</taxon>
        <taxon>Glomeromycetes</taxon>
        <taxon>Diversisporales</taxon>
        <taxon>Gigasporaceae</taxon>
        <taxon>Gigaspora</taxon>
    </lineage>
</organism>
<dbReference type="SUPFAM" id="SSF48439">
    <property type="entry name" value="Protein prenylyltransferase"/>
    <property type="match status" value="1"/>
</dbReference>
<feature type="region of interest" description="Disordered" evidence="1">
    <location>
        <begin position="1"/>
        <end position="22"/>
    </location>
</feature>